<sequence>MKWFTHKAVAVAGALAAGAHPAALFAVMIGSVLPDMVDTAMARGDKKVWRRIHRQTSHWFGWYLVIIILGFLIPTQRIVLDLLRATHITFPGVSPSALAQVSGIGNDLLVWVGIGGLIHVLLDALTPMRVPLYPFGGSKRFGINLVSTGTWRETIFLFVALGAIALQFDQARAVFEEAVRTIL</sequence>
<proteinExistence type="predicted"/>
<dbReference type="InterPro" id="IPR007404">
    <property type="entry name" value="YdjM-like"/>
</dbReference>
<evidence type="ECO:0000256" key="1">
    <source>
        <dbReference type="SAM" id="Phobius"/>
    </source>
</evidence>
<dbReference type="HOGENOM" id="CLU_1583840_0_0_7"/>
<evidence type="ECO:0008006" key="5">
    <source>
        <dbReference type="Google" id="ProtNLM"/>
    </source>
</evidence>
<evidence type="ECO:0000313" key="4">
    <source>
        <dbReference type="Proteomes" id="UP000006034"/>
    </source>
</evidence>
<comment type="caution">
    <text evidence="3">The sequence shown here is derived from an EMBL/GenBank/DDBJ whole genome shotgun (WGS) entry which is preliminary data.</text>
</comment>
<feature type="transmembrane region" description="Helical" evidence="1">
    <location>
        <begin position="150"/>
        <end position="168"/>
    </location>
</feature>
<dbReference type="EMBL" id="ADCP02000001">
    <property type="protein sequence ID" value="EFV43602.1"/>
    <property type="molecule type" value="Genomic_DNA"/>
</dbReference>
<reference evidence="3 4" key="1">
    <citation type="submission" date="2010-10" db="EMBL/GenBank/DDBJ databases">
        <authorList>
            <consortium name="The Broad Institute Genome Sequencing Platform"/>
            <person name="Ward D."/>
            <person name="Earl A."/>
            <person name="Feldgarden M."/>
            <person name="Young S.K."/>
            <person name="Gargeya S."/>
            <person name="Zeng Q."/>
            <person name="Alvarado L."/>
            <person name="Berlin A."/>
            <person name="Bochicchio J."/>
            <person name="Chapman S.B."/>
            <person name="Chen Z."/>
            <person name="Freedman E."/>
            <person name="Gellesch M."/>
            <person name="Goldberg J."/>
            <person name="Griggs A."/>
            <person name="Gujja S."/>
            <person name="Heilman E."/>
            <person name="Heiman D."/>
            <person name="Howarth C."/>
            <person name="Mehta T."/>
            <person name="Neiman D."/>
            <person name="Pearson M."/>
            <person name="Roberts A."/>
            <person name="Saif S."/>
            <person name="Shea T."/>
            <person name="Shenoy N."/>
            <person name="Sisk P."/>
            <person name="Stolte C."/>
            <person name="Sykes S."/>
            <person name="White J."/>
            <person name="Yandava C."/>
            <person name="Allen-Vercoe E."/>
            <person name="Sibley C."/>
            <person name="Ambrose C.E."/>
            <person name="Strauss J."/>
            <person name="Daigneault M."/>
            <person name="Haas B."/>
            <person name="Nusbaum C."/>
            <person name="Birren B."/>
        </authorList>
    </citation>
    <scope>NUCLEOTIDE SEQUENCE [LARGE SCALE GENOMIC DNA]</scope>
    <source>
        <strain evidence="3 4">3_1_6</strain>
    </source>
</reference>
<organism evidence="3 4">
    <name type="scientific">Bilophila wadsworthia (strain 3_1_6)</name>
    <dbReference type="NCBI Taxonomy" id="563192"/>
    <lineage>
        <taxon>Bacteria</taxon>
        <taxon>Pseudomonadati</taxon>
        <taxon>Thermodesulfobacteriota</taxon>
        <taxon>Desulfovibrionia</taxon>
        <taxon>Desulfovibrionales</taxon>
        <taxon>Desulfovibrionaceae</taxon>
        <taxon>Bilophila</taxon>
    </lineage>
</organism>
<feature type="chain" id="PRO_5003201042" description="Metal-dependent hydrolase" evidence="2">
    <location>
        <begin position="23"/>
        <end position="183"/>
    </location>
</feature>
<dbReference type="STRING" id="563192.HMPREF0179_02618"/>
<name>E5Y8R2_BILW3</name>
<feature type="transmembrane region" description="Helical" evidence="1">
    <location>
        <begin position="108"/>
        <end position="130"/>
    </location>
</feature>
<dbReference type="GeneID" id="78085747"/>
<gene>
    <name evidence="3" type="ORF">HMPREF0179_02618</name>
</gene>
<dbReference type="Proteomes" id="UP000006034">
    <property type="component" value="Unassembled WGS sequence"/>
</dbReference>
<keyword evidence="1" id="KW-1133">Transmembrane helix</keyword>
<dbReference type="RefSeq" id="WP_005028559.1">
    <property type="nucleotide sequence ID" value="NZ_KE150238.1"/>
</dbReference>
<evidence type="ECO:0000256" key="2">
    <source>
        <dbReference type="SAM" id="SignalP"/>
    </source>
</evidence>
<dbReference type="OrthoDB" id="5459053at2"/>
<accession>E5Y8R2</accession>
<evidence type="ECO:0000313" key="3">
    <source>
        <dbReference type="EMBL" id="EFV43602.1"/>
    </source>
</evidence>
<dbReference type="eggNOG" id="COG1988">
    <property type="taxonomic scope" value="Bacteria"/>
</dbReference>
<keyword evidence="4" id="KW-1185">Reference proteome</keyword>
<dbReference type="AlphaFoldDB" id="E5Y8R2"/>
<keyword evidence="1" id="KW-0472">Membrane</keyword>
<dbReference type="Pfam" id="PF04307">
    <property type="entry name" value="YdjM"/>
    <property type="match status" value="1"/>
</dbReference>
<feature type="transmembrane region" description="Helical" evidence="1">
    <location>
        <begin position="58"/>
        <end position="75"/>
    </location>
</feature>
<reference evidence="3 4" key="2">
    <citation type="submission" date="2013-04" db="EMBL/GenBank/DDBJ databases">
        <title>The Genome Sequence of Bilophila wadsworthia 3_1_6.</title>
        <authorList>
            <consortium name="The Broad Institute Genomics Platform"/>
            <person name="Earl A."/>
            <person name="Ward D."/>
            <person name="Feldgarden M."/>
            <person name="Gevers D."/>
            <person name="Sibley C."/>
            <person name="Strauss J."/>
            <person name="Allen-Vercoe E."/>
            <person name="Walker B."/>
            <person name="Young S."/>
            <person name="Zeng Q."/>
            <person name="Gargeya S."/>
            <person name="Fitzgerald M."/>
            <person name="Haas B."/>
            <person name="Abouelleil A."/>
            <person name="Allen A.W."/>
            <person name="Alvarado L."/>
            <person name="Arachchi H.M."/>
            <person name="Berlin A.M."/>
            <person name="Chapman S.B."/>
            <person name="Gainer-Dewar J."/>
            <person name="Goldberg J."/>
            <person name="Griggs A."/>
            <person name="Gujja S."/>
            <person name="Hansen M."/>
            <person name="Howarth C."/>
            <person name="Imamovic A."/>
            <person name="Ireland A."/>
            <person name="Larimer J."/>
            <person name="McCowan C."/>
            <person name="Murphy C."/>
            <person name="Pearson M."/>
            <person name="Poon T.W."/>
            <person name="Priest M."/>
            <person name="Roberts A."/>
            <person name="Saif S."/>
            <person name="Shea T."/>
            <person name="Sisk P."/>
            <person name="Sykes S."/>
            <person name="Wortman J."/>
            <person name="Nusbaum C."/>
            <person name="Birren B."/>
        </authorList>
    </citation>
    <scope>NUCLEOTIDE SEQUENCE [LARGE SCALE GENOMIC DNA]</scope>
    <source>
        <strain evidence="3 4">3_1_6</strain>
    </source>
</reference>
<keyword evidence="1" id="KW-0812">Transmembrane</keyword>
<feature type="signal peptide" evidence="2">
    <location>
        <begin position="1"/>
        <end position="22"/>
    </location>
</feature>
<keyword evidence="2" id="KW-0732">Signal</keyword>
<protein>
    <recommendedName>
        <fullName evidence="5">Metal-dependent hydrolase</fullName>
    </recommendedName>
</protein>